<comment type="catalytic activity">
    <reaction evidence="5">
        <text>GDP-beta-L-fucose + NADP(+) = GDP-4-dehydro-alpha-D-rhamnose + NADPH + H(+)</text>
        <dbReference type="Rhea" id="RHEA:18885"/>
        <dbReference type="ChEBI" id="CHEBI:15378"/>
        <dbReference type="ChEBI" id="CHEBI:57273"/>
        <dbReference type="ChEBI" id="CHEBI:57783"/>
        <dbReference type="ChEBI" id="CHEBI:57964"/>
        <dbReference type="ChEBI" id="CHEBI:58349"/>
        <dbReference type="EC" id="1.1.1.271"/>
    </reaction>
</comment>
<dbReference type="Proteomes" id="UP000722121">
    <property type="component" value="Unassembled WGS sequence"/>
</dbReference>
<dbReference type="Gene3D" id="3.90.25.10">
    <property type="entry name" value="UDP-galactose 4-epimerase, domain 1"/>
    <property type="match status" value="1"/>
</dbReference>
<evidence type="ECO:0000256" key="4">
    <source>
        <dbReference type="ARBA" id="ARBA00023235"/>
    </source>
</evidence>
<feature type="binding site" evidence="5">
    <location>
        <begin position="13"/>
        <end position="19"/>
    </location>
    <ligand>
        <name>NADP(+)</name>
        <dbReference type="ChEBI" id="CHEBI:58349"/>
    </ligand>
</feature>
<dbReference type="InterPro" id="IPR036291">
    <property type="entry name" value="NAD(P)-bd_dom_sf"/>
</dbReference>
<keyword evidence="4 5" id="KW-0413">Isomerase</keyword>
<evidence type="ECO:0000256" key="2">
    <source>
        <dbReference type="ARBA" id="ARBA00022857"/>
    </source>
</evidence>
<comment type="caution">
    <text evidence="7">The sequence shown here is derived from an EMBL/GenBank/DDBJ whole genome shotgun (WGS) entry which is preliminary data.</text>
</comment>
<evidence type="ECO:0000259" key="6">
    <source>
        <dbReference type="Pfam" id="PF01370"/>
    </source>
</evidence>
<dbReference type="EMBL" id="JAFITR010000022">
    <property type="protein sequence ID" value="MBN4066759.1"/>
    <property type="molecule type" value="Genomic_DNA"/>
</dbReference>
<feature type="binding site" evidence="5">
    <location>
        <position position="145"/>
    </location>
    <ligand>
        <name>NADP(+)</name>
        <dbReference type="ChEBI" id="CHEBI:58349"/>
    </ligand>
</feature>
<keyword evidence="8" id="KW-1185">Reference proteome</keyword>
<feature type="binding site" evidence="5">
    <location>
        <position position="274"/>
    </location>
    <ligand>
        <name>substrate</name>
    </ligand>
</feature>
<dbReference type="PANTHER" id="PTHR43238">
    <property type="entry name" value="GDP-L-FUCOSE SYNTHASE"/>
    <property type="match status" value="1"/>
</dbReference>
<name>A0ABS3ARJ9_9BACT</name>
<dbReference type="PANTHER" id="PTHR43238:SF1">
    <property type="entry name" value="GDP-L-FUCOSE SYNTHASE"/>
    <property type="match status" value="1"/>
</dbReference>
<dbReference type="EC" id="1.1.1.271" evidence="5"/>
<dbReference type="Gene3D" id="3.40.50.720">
    <property type="entry name" value="NAD(P)-binding Rossmann-like Domain"/>
    <property type="match status" value="1"/>
</dbReference>
<feature type="binding site" evidence="5">
    <location>
        <position position="214"/>
    </location>
    <ligand>
        <name>substrate</name>
    </ligand>
</feature>
<feature type="site" description="Important for catalytic activity" evidence="5">
    <location>
        <position position="112"/>
    </location>
</feature>
<feature type="binding site" evidence="5">
    <location>
        <begin position="110"/>
        <end position="113"/>
    </location>
    <ligand>
        <name>NADP(+)</name>
        <dbReference type="ChEBI" id="CHEBI:58349"/>
    </ligand>
</feature>
<keyword evidence="5" id="KW-0511">Multifunctional enzyme</keyword>
<evidence type="ECO:0000256" key="3">
    <source>
        <dbReference type="ARBA" id="ARBA00023002"/>
    </source>
</evidence>
<protein>
    <recommendedName>
        <fullName evidence="5">GDP-L-fucose synthase</fullName>
        <ecNumber evidence="5">1.1.1.271</ecNumber>
    </recommendedName>
    <alternativeName>
        <fullName evidence="5">GDP-4-keto-6-deoxy-D-mannose-3,5-epimerase-4-reductase</fullName>
    </alternativeName>
</protein>
<gene>
    <name evidence="5" type="primary">fcl</name>
    <name evidence="7" type="ORF">JYU14_01590</name>
</gene>
<feature type="binding site" evidence="5">
    <location>
        <position position="207"/>
    </location>
    <ligand>
        <name>substrate</name>
    </ligand>
</feature>
<feature type="domain" description="NAD-dependent epimerase/dehydratase" evidence="6">
    <location>
        <begin position="9"/>
        <end position="242"/>
    </location>
</feature>
<comment type="similarity">
    <text evidence="1 5">Belongs to the NAD(P)-dependent epimerase/dehydratase family. Fucose synthase subfamily.</text>
</comment>
<comment type="caution">
    <text evidence="5">Lacks conserved residue(s) required for the propagation of feature annotation.</text>
</comment>
<proteinExistence type="inferred from homology"/>
<feature type="site" description="Important for catalytic activity" evidence="5">
    <location>
        <position position="114"/>
    </location>
</feature>
<evidence type="ECO:0000256" key="5">
    <source>
        <dbReference type="HAMAP-Rule" id="MF_00956"/>
    </source>
</evidence>
<dbReference type="Pfam" id="PF01370">
    <property type="entry name" value="Epimerase"/>
    <property type="match status" value="1"/>
</dbReference>
<evidence type="ECO:0000256" key="1">
    <source>
        <dbReference type="ARBA" id="ARBA00005959"/>
    </source>
</evidence>
<keyword evidence="3 5" id="KW-0560">Oxidoreductase</keyword>
<evidence type="ECO:0000313" key="7">
    <source>
        <dbReference type="EMBL" id="MBN4066759.1"/>
    </source>
</evidence>
<dbReference type="InterPro" id="IPR028614">
    <property type="entry name" value="GDP_fucose/colitose_synth"/>
</dbReference>
<evidence type="ECO:0000313" key="8">
    <source>
        <dbReference type="Proteomes" id="UP000722121"/>
    </source>
</evidence>
<dbReference type="HAMAP" id="MF_00956">
    <property type="entry name" value="GDP_fucose_synth"/>
    <property type="match status" value="1"/>
</dbReference>
<comment type="function">
    <text evidence="5">Catalyzes the two-step NADP-dependent conversion of GDP-4-dehydro-6-deoxy-D-mannose to GDP-fucose, involving an epimerase and a reductase reaction.</text>
</comment>
<sequence length="321" mass="35918">MSSYLNSTVFIAGAHGMVGSALVQRFEALGLKRSQLLTPTHSELDCTDMHAADGFFVRYQPDIVVVAAALVGGIYANSTRPAEFFYENAMIAQTLIHAAYVHNVKRLVFLASSCMYPTDAQQPLREKSIFMGPPEKTNEAYALAKICGTKMCEYYHMQYGCDFFTVIPTSLYGPQESFDEKKCHVIPALVQRFHEAKEGDLREVAIWGTGMPLREYLYVDDFAEALCVALQHYHEPSAINIGSDEEVSIKELAQLIAEVVGYRGKIVCDTTKPDGFYRKKTDTEKFKQLGWKPKIPLREGLKKIYTQFLSREAACCSGDLG</sequence>
<dbReference type="CDD" id="cd05239">
    <property type="entry name" value="GDP_FS_SDR_e"/>
    <property type="match status" value="1"/>
</dbReference>
<feature type="binding site" evidence="5">
    <location>
        <position position="184"/>
    </location>
    <ligand>
        <name>NADP(+)</name>
        <dbReference type="ChEBI" id="CHEBI:58349"/>
    </ligand>
</feature>
<feature type="binding site" evidence="5">
    <location>
        <position position="192"/>
    </location>
    <ligand>
        <name>substrate</name>
    </ligand>
</feature>
<organism evidence="7 8">
    <name type="scientific">Simkania negevensis</name>
    <dbReference type="NCBI Taxonomy" id="83561"/>
    <lineage>
        <taxon>Bacteria</taxon>
        <taxon>Pseudomonadati</taxon>
        <taxon>Chlamydiota</taxon>
        <taxon>Chlamydiia</taxon>
        <taxon>Parachlamydiales</taxon>
        <taxon>Simkaniaceae</taxon>
        <taxon>Simkania</taxon>
    </lineage>
</organism>
<keyword evidence="2 5" id="KW-0521">NADP</keyword>
<reference evidence="7 8" key="1">
    <citation type="submission" date="2021-02" db="EMBL/GenBank/DDBJ databases">
        <title>Activity-based single-cell genomes from oceanic crustal fluid captures similar information to metagenomic and metatranscriptomic surveys with orders of magnitude less sampling.</title>
        <authorList>
            <person name="D'Angelo T.S."/>
            <person name="Orcutt B.N."/>
        </authorList>
    </citation>
    <scope>NUCLEOTIDE SEQUENCE [LARGE SCALE GENOMIC DNA]</scope>
    <source>
        <strain evidence="7">AH-315-G07</strain>
    </source>
</reference>
<comment type="pathway">
    <text evidence="5">Nucleotide-sugar biosynthesis; GDP-L-fucose biosynthesis via de novo pathway; GDP-L-fucose from GDP-alpha-D-mannose: step 2/2.</text>
</comment>
<accession>A0ABS3ARJ9</accession>
<dbReference type="InterPro" id="IPR001509">
    <property type="entry name" value="Epimerase_deHydtase"/>
</dbReference>
<dbReference type="SUPFAM" id="SSF51735">
    <property type="entry name" value="NAD(P)-binding Rossmann-fold domains"/>
    <property type="match status" value="1"/>
</dbReference>
<feature type="active site" description="Proton donor/acceptor" evidence="5">
    <location>
        <position position="141"/>
    </location>
</feature>